<feature type="transmembrane region" description="Helical" evidence="10">
    <location>
        <begin position="201"/>
        <end position="226"/>
    </location>
</feature>
<comment type="subcellular location">
    <subcellularLocation>
        <location evidence="1">Membrane</location>
        <topology evidence="1">Multi-pass membrane protein</topology>
    </subcellularLocation>
</comment>
<dbReference type="Proteomes" id="UP000823399">
    <property type="component" value="Unassembled WGS sequence"/>
</dbReference>
<reference evidence="11" key="1">
    <citation type="journal article" date="2020" name="New Phytol.">
        <title>Comparative genomics reveals dynamic genome evolution in host specialist ectomycorrhizal fungi.</title>
        <authorList>
            <person name="Lofgren L.A."/>
            <person name="Nguyen N.H."/>
            <person name="Vilgalys R."/>
            <person name="Ruytinx J."/>
            <person name="Liao H.L."/>
            <person name="Branco S."/>
            <person name="Kuo A."/>
            <person name="LaButti K."/>
            <person name="Lipzen A."/>
            <person name="Andreopoulos W."/>
            <person name="Pangilinan J."/>
            <person name="Riley R."/>
            <person name="Hundley H."/>
            <person name="Na H."/>
            <person name="Barry K."/>
            <person name="Grigoriev I.V."/>
            <person name="Stajich J.E."/>
            <person name="Kennedy P.G."/>
        </authorList>
    </citation>
    <scope>NUCLEOTIDE SEQUENCE</scope>
    <source>
        <strain evidence="11">FC423</strain>
    </source>
</reference>
<comment type="caution">
    <text evidence="11">The sequence shown here is derived from an EMBL/GenBank/DDBJ whole genome shotgun (WGS) entry which is preliminary data.</text>
</comment>
<feature type="transmembrane region" description="Helical" evidence="10">
    <location>
        <begin position="6"/>
        <end position="24"/>
    </location>
</feature>
<dbReference type="AlphaFoldDB" id="A0A9P7FBT2"/>
<dbReference type="PRINTS" id="PR00900">
    <property type="entry name" value="PHEROMONEAR"/>
</dbReference>
<keyword evidence="9" id="KW-0807">Transducer</keyword>
<proteinExistence type="inferred from homology"/>
<keyword evidence="5 10" id="KW-1133">Transmembrane helix</keyword>
<evidence type="ECO:0000313" key="12">
    <source>
        <dbReference type="Proteomes" id="UP000823399"/>
    </source>
</evidence>
<evidence type="ECO:0000256" key="9">
    <source>
        <dbReference type="ARBA" id="ARBA00023224"/>
    </source>
</evidence>
<sequence>MFVQLPATAFVCATLVLVPIPWHWRAGNISTIAISLWLFVGNIIYGINAIIWGNTVQNIAPVWCDITTKLEVGSTVALPAAMFSLCMHLERVAAIRDLSLTHSKKRCRQIVESALCFGVPLIYMALHYIVQGHRFDIVEGFGCRPTIYVSIASIFLIWVPPLVFSLGAGIFAATAFSHFWKRRALFSKHLKNTGSALTPSRYFRLMSMAIVEMFFGLLVTILNMWWTMRPGLRPWISWENVHSNWLEVAYFPLAIIPPSELAWTFALWFTIPIASVFFFLFFAFGRDAVKEYGATFRWIRRHVLRVQDRPSPGLYPLITVARPSNMPQSSNIDLRNKKKETPIGMPYSTSPCHIDLARGIGLPLKSDCTPALPYTSPPASNYFKYQEQYSRGSDRDGRPSGMHAV</sequence>
<evidence type="ECO:0000256" key="2">
    <source>
        <dbReference type="ARBA" id="ARBA00011085"/>
    </source>
</evidence>
<feature type="transmembrane region" description="Helical" evidence="10">
    <location>
        <begin position="150"/>
        <end position="180"/>
    </location>
</feature>
<feature type="transmembrane region" description="Helical" evidence="10">
    <location>
        <begin position="31"/>
        <end position="52"/>
    </location>
</feature>
<comment type="similarity">
    <text evidence="2">Belongs to the G-protein coupled receptor 4 family.</text>
</comment>
<evidence type="ECO:0000256" key="6">
    <source>
        <dbReference type="ARBA" id="ARBA00023040"/>
    </source>
</evidence>
<evidence type="ECO:0000256" key="5">
    <source>
        <dbReference type="ARBA" id="ARBA00022989"/>
    </source>
</evidence>
<dbReference type="PRINTS" id="PR00899">
    <property type="entry name" value="GPCRSTE3"/>
</dbReference>
<dbReference type="EMBL" id="JABBWM010000014">
    <property type="protein sequence ID" value="KAG2112643.1"/>
    <property type="molecule type" value="Genomic_DNA"/>
</dbReference>
<dbReference type="GeneID" id="64694658"/>
<keyword evidence="8 11" id="KW-0675">Receptor</keyword>
<keyword evidence="6" id="KW-0297">G-protein coupled receptor</keyword>
<evidence type="ECO:0000256" key="1">
    <source>
        <dbReference type="ARBA" id="ARBA00004141"/>
    </source>
</evidence>
<dbReference type="Pfam" id="PF02076">
    <property type="entry name" value="STE3"/>
    <property type="match status" value="1"/>
</dbReference>
<evidence type="ECO:0000313" key="11">
    <source>
        <dbReference type="EMBL" id="KAG2112643.1"/>
    </source>
</evidence>
<dbReference type="CDD" id="cd14966">
    <property type="entry name" value="7tmD_STE3"/>
    <property type="match status" value="1"/>
</dbReference>
<keyword evidence="3" id="KW-0589">Pheromone response</keyword>
<feature type="transmembrane region" description="Helical" evidence="10">
    <location>
        <begin position="110"/>
        <end position="130"/>
    </location>
</feature>
<dbReference type="PANTHER" id="PTHR28097:SF1">
    <property type="entry name" value="PHEROMONE A FACTOR RECEPTOR"/>
    <property type="match status" value="1"/>
</dbReference>
<dbReference type="OrthoDB" id="2874149at2759"/>
<dbReference type="InterPro" id="IPR001546">
    <property type="entry name" value="GPCR_Pheromne_A_rcpt"/>
</dbReference>
<name>A0A9P7FBT2_9AGAM</name>
<accession>A0A9P7FBT2</accession>
<gene>
    <name evidence="11" type="ORF">F5147DRAFT_609010</name>
</gene>
<dbReference type="PANTHER" id="PTHR28097">
    <property type="entry name" value="PHEROMONE A FACTOR RECEPTOR"/>
    <property type="match status" value="1"/>
</dbReference>
<feature type="transmembrane region" description="Helical" evidence="10">
    <location>
        <begin position="261"/>
        <end position="284"/>
    </location>
</feature>
<keyword evidence="4 10" id="KW-0812">Transmembrane</keyword>
<protein>
    <submittedName>
        <fullName evidence="11">Pheromone A receptor-domain-containing protein</fullName>
    </submittedName>
</protein>
<evidence type="ECO:0000256" key="3">
    <source>
        <dbReference type="ARBA" id="ARBA00022507"/>
    </source>
</evidence>
<evidence type="ECO:0000256" key="8">
    <source>
        <dbReference type="ARBA" id="ARBA00023170"/>
    </source>
</evidence>
<dbReference type="RefSeq" id="XP_041295442.1">
    <property type="nucleotide sequence ID" value="XM_041432399.1"/>
</dbReference>
<evidence type="ECO:0000256" key="10">
    <source>
        <dbReference type="SAM" id="Phobius"/>
    </source>
</evidence>
<evidence type="ECO:0000256" key="4">
    <source>
        <dbReference type="ARBA" id="ARBA00022692"/>
    </source>
</evidence>
<evidence type="ECO:0000256" key="7">
    <source>
        <dbReference type="ARBA" id="ARBA00023136"/>
    </source>
</evidence>
<dbReference type="GO" id="GO:0005886">
    <property type="term" value="C:plasma membrane"/>
    <property type="evidence" value="ECO:0007669"/>
    <property type="project" value="TreeGrafter"/>
</dbReference>
<dbReference type="GO" id="GO:0000750">
    <property type="term" value="P:pheromone-dependent signal transduction involved in conjugation with cellular fusion"/>
    <property type="evidence" value="ECO:0007669"/>
    <property type="project" value="TreeGrafter"/>
</dbReference>
<keyword evidence="7 10" id="KW-0472">Membrane</keyword>
<dbReference type="GO" id="GO:0004933">
    <property type="term" value="F:mating-type a-factor pheromone receptor activity"/>
    <property type="evidence" value="ECO:0007669"/>
    <property type="project" value="InterPro"/>
</dbReference>
<keyword evidence="12" id="KW-1185">Reference proteome</keyword>
<organism evidence="11 12">
    <name type="scientific">Suillus discolor</name>
    <dbReference type="NCBI Taxonomy" id="1912936"/>
    <lineage>
        <taxon>Eukaryota</taxon>
        <taxon>Fungi</taxon>
        <taxon>Dikarya</taxon>
        <taxon>Basidiomycota</taxon>
        <taxon>Agaricomycotina</taxon>
        <taxon>Agaricomycetes</taxon>
        <taxon>Agaricomycetidae</taxon>
        <taxon>Boletales</taxon>
        <taxon>Suillineae</taxon>
        <taxon>Suillaceae</taxon>
        <taxon>Suillus</taxon>
    </lineage>
</organism>
<dbReference type="InterPro" id="IPR001499">
    <property type="entry name" value="GPCR_STE3"/>
</dbReference>